<dbReference type="PANTHER" id="PTHR21240:SF19">
    <property type="entry name" value="CATALYTIC_ HYDROLASE"/>
    <property type="match status" value="1"/>
</dbReference>
<reference evidence="3 4" key="1">
    <citation type="submission" date="2018-12" db="EMBL/GenBank/DDBJ databases">
        <title>Genome analysis provides insights into bioremediation potentialities of Halogeometricum borinquense strain N11.</title>
        <authorList>
            <person name="Najjari A."/>
            <person name="Youssef N."/>
            <person name="Fhoula I."/>
            <person name="Ben Dhia O."/>
            <person name="Mahjoubi M."/>
            <person name="Ouzari H.I."/>
            <person name="Cherif A."/>
        </authorList>
    </citation>
    <scope>NUCLEOTIDE SEQUENCE [LARGE SCALE GENOMIC DNA]</scope>
    <source>
        <strain evidence="3 4">N11</strain>
    </source>
</reference>
<dbReference type="Proteomes" id="UP000294028">
    <property type="component" value="Unassembled WGS sequence"/>
</dbReference>
<evidence type="ECO:0000313" key="4">
    <source>
        <dbReference type="Proteomes" id="UP000294028"/>
    </source>
</evidence>
<dbReference type="AlphaFoldDB" id="A0A482TSJ5"/>
<evidence type="ECO:0000259" key="2">
    <source>
        <dbReference type="Pfam" id="PF04909"/>
    </source>
</evidence>
<dbReference type="PANTHER" id="PTHR21240">
    <property type="entry name" value="2-AMINO-3-CARBOXYLMUCONATE-6-SEMIALDEHYDE DECARBOXYLASE"/>
    <property type="match status" value="1"/>
</dbReference>
<dbReference type="InterPro" id="IPR032466">
    <property type="entry name" value="Metal_Hydrolase"/>
</dbReference>
<keyword evidence="1" id="KW-0456">Lyase</keyword>
<dbReference type="Pfam" id="PF04909">
    <property type="entry name" value="Amidohydro_2"/>
    <property type="match status" value="1"/>
</dbReference>
<dbReference type="Gene3D" id="3.20.20.140">
    <property type="entry name" value="Metal-dependent hydrolases"/>
    <property type="match status" value="1"/>
</dbReference>
<sequence length="291" mass="32848">MSVRDSLDEPRIIDTHAHQPTAEFLEDAGGEMMQDAARKFGTETETWDYEAMREEYHEQGISKAILLGWDAETNTGNPPVPNDYVAEICDDYPDFFVGFGSVDPLKDDCVEEAIRCVEDLDLSGFKFQQIAQGFDPSDEAHAELFDTIEDLGVPVVFHGGNSTLGAGSPGGRGLRIKYGNPMLIDDVAAEHPQMPILIAHPAFPWEREQLAICQQKGNVYMDLSGWLPKYIDEQVVHYAKTVLQDKVMFGTDYPMIRPEQWFESFDEVFDASEEVQRKILWENAEEFLGLN</sequence>
<dbReference type="CDD" id="cd01292">
    <property type="entry name" value="metallo-dependent_hydrolases"/>
    <property type="match status" value="1"/>
</dbReference>
<comment type="caution">
    <text evidence="3">The sequence shown here is derived from an EMBL/GenBank/DDBJ whole genome shotgun (WGS) entry which is preliminary data.</text>
</comment>
<dbReference type="RefSeq" id="WP_129783096.1">
    <property type="nucleotide sequence ID" value="NZ_RZHH01000001.1"/>
</dbReference>
<dbReference type="GO" id="GO:0016787">
    <property type="term" value="F:hydrolase activity"/>
    <property type="evidence" value="ECO:0007669"/>
    <property type="project" value="UniProtKB-KW"/>
</dbReference>
<feature type="domain" description="Amidohydrolase-related" evidence="2">
    <location>
        <begin position="13"/>
        <end position="290"/>
    </location>
</feature>
<dbReference type="InterPro" id="IPR006680">
    <property type="entry name" value="Amidohydro-rel"/>
</dbReference>
<dbReference type="InterPro" id="IPR032465">
    <property type="entry name" value="ACMSD"/>
</dbReference>
<gene>
    <name evidence="3" type="ORF">ELS19_00650</name>
</gene>
<proteinExistence type="predicted"/>
<protein>
    <submittedName>
        <fullName evidence="3">Amidohydrolase</fullName>
    </submittedName>
</protein>
<dbReference type="GO" id="GO:0016831">
    <property type="term" value="F:carboxy-lyase activity"/>
    <property type="evidence" value="ECO:0007669"/>
    <property type="project" value="InterPro"/>
</dbReference>
<organism evidence="3 4">
    <name type="scientific">Halogeometricum borinquense</name>
    <dbReference type="NCBI Taxonomy" id="60847"/>
    <lineage>
        <taxon>Archaea</taxon>
        <taxon>Methanobacteriati</taxon>
        <taxon>Methanobacteriota</taxon>
        <taxon>Stenosarchaea group</taxon>
        <taxon>Halobacteria</taxon>
        <taxon>Halobacteriales</taxon>
        <taxon>Haloferacaceae</taxon>
        <taxon>Halogeometricum</taxon>
    </lineage>
</organism>
<evidence type="ECO:0000313" key="3">
    <source>
        <dbReference type="EMBL" id="RYJ19541.1"/>
    </source>
</evidence>
<name>A0A482TSJ5_9EURY</name>
<keyword evidence="3" id="KW-0378">Hydrolase</keyword>
<accession>A0A482TSJ5</accession>
<dbReference type="SUPFAM" id="SSF51556">
    <property type="entry name" value="Metallo-dependent hydrolases"/>
    <property type="match status" value="1"/>
</dbReference>
<dbReference type="EMBL" id="RZHH01000001">
    <property type="protein sequence ID" value="RYJ19541.1"/>
    <property type="molecule type" value="Genomic_DNA"/>
</dbReference>
<evidence type="ECO:0000256" key="1">
    <source>
        <dbReference type="ARBA" id="ARBA00023239"/>
    </source>
</evidence>